<evidence type="ECO:0000313" key="15">
    <source>
        <dbReference type="EMBL" id="SDG62960.1"/>
    </source>
</evidence>
<dbReference type="Proteomes" id="UP000199706">
    <property type="component" value="Unassembled WGS sequence"/>
</dbReference>
<evidence type="ECO:0000256" key="13">
    <source>
        <dbReference type="PROSITE-ProRule" id="PRU00182"/>
    </source>
</evidence>
<dbReference type="NCBIfam" id="TIGR00005">
    <property type="entry name" value="rluA_subfam"/>
    <property type="match status" value="1"/>
</dbReference>
<dbReference type="PROSITE" id="PS50889">
    <property type="entry name" value="S4"/>
    <property type="match status" value="1"/>
</dbReference>
<evidence type="ECO:0000256" key="6">
    <source>
        <dbReference type="ARBA" id="ARBA00022552"/>
    </source>
</evidence>
<comment type="similarity">
    <text evidence="3">Belongs to the pseudouridine synthase RluA family.</text>
</comment>
<dbReference type="InterPro" id="IPR006225">
    <property type="entry name" value="PsdUridine_synth_RluC/D"/>
</dbReference>
<gene>
    <name evidence="15" type="ORF">SAMN05216466_104228</name>
</gene>
<evidence type="ECO:0000256" key="7">
    <source>
        <dbReference type="ARBA" id="ARBA00022884"/>
    </source>
</evidence>
<dbReference type="EMBL" id="FNCJ01000004">
    <property type="protein sequence ID" value="SDG62960.1"/>
    <property type="molecule type" value="Genomic_DNA"/>
</dbReference>
<dbReference type="InterPro" id="IPR006224">
    <property type="entry name" value="PsdUridine_synth_RluA-like_CS"/>
</dbReference>
<feature type="domain" description="RNA-binding S4" evidence="14">
    <location>
        <begin position="95"/>
        <end position="154"/>
    </location>
</feature>
<evidence type="ECO:0000256" key="8">
    <source>
        <dbReference type="ARBA" id="ARBA00023235"/>
    </source>
</evidence>
<sequence length="407" mass="45969">MTERACGRRPCRVLTPCVQLVASRYAGEQPDPGASKMTVYRLHLRRLPEYRTMRRPPQTAGQIIFRMKELGKISQKSVASDQVSMIEIDDGAAGQRIDNFLLRVCKGVPKSHIYRILRSGEVRVNKGRVDAQYRLEHGDLVRVPPIRIAQGTEASTHNPVPAAHFDILFEDDHMLVIDKPAGVAVHGGSGVAFGVIEQMREARPQAKFLELVHRLDRETSGVLMLAKKRAALVNLHEQIRENKMDKRYYAAVHGEWASDWGRRRAVKEPLHKYLTADGERRVRVQADGLASHTVFNLVNRWPDYALLEAELKTGRTHQIRVHLAHLELPIVGDAKYGDFALNKELARSNARPGLKRMFLHAYRLKLTHPATGAVLQFEAPLPAECRRFIDQLNEINQGSNPETDTHG</sequence>
<dbReference type="Pfam" id="PF00849">
    <property type="entry name" value="PseudoU_synth_2"/>
    <property type="match status" value="1"/>
</dbReference>
<evidence type="ECO:0000313" key="16">
    <source>
        <dbReference type="Proteomes" id="UP000199706"/>
    </source>
</evidence>
<accession>A0A1G7VVP3</accession>
<organism evidence="15 16">
    <name type="scientific">Paraburkholderia phenazinium</name>
    <dbReference type="NCBI Taxonomy" id="60549"/>
    <lineage>
        <taxon>Bacteria</taxon>
        <taxon>Pseudomonadati</taxon>
        <taxon>Pseudomonadota</taxon>
        <taxon>Betaproteobacteria</taxon>
        <taxon>Burkholderiales</taxon>
        <taxon>Burkholderiaceae</taxon>
        <taxon>Paraburkholderia</taxon>
    </lineage>
</organism>
<evidence type="ECO:0000256" key="9">
    <source>
        <dbReference type="ARBA" id="ARBA00030705"/>
    </source>
</evidence>
<evidence type="ECO:0000259" key="14">
    <source>
        <dbReference type="SMART" id="SM00363"/>
    </source>
</evidence>
<dbReference type="PROSITE" id="PS01129">
    <property type="entry name" value="PSI_RLU"/>
    <property type="match status" value="1"/>
</dbReference>
<feature type="active site" evidence="12">
    <location>
        <position position="216"/>
    </location>
</feature>
<evidence type="ECO:0000256" key="3">
    <source>
        <dbReference type="ARBA" id="ARBA00010876"/>
    </source>
</evidence>
<comment type="catalytic activity">
    <reaction evidence="1">
        <text>uridine(955/2504/2580) in 23S rRNA = pseudouridine(955/2504/2580) in 23S rRNA</text>
        <dbReference type="Rhea" id="RHEA:42528"/>
        <dbReference type="Rhea" id="RHEA-COMP:10099"/>
        <dbReference type="Rhea" id="RHEA-COMP:10100"/>
        <dbReference type="ChEBI" id="CHEBI:65314"/>
        <dbReference type="ChEBI" id="CHEBI:65315"/>
        <dbReference type="EC" id="5.4.99.24"/>
    </reaction>
</comment>
<evidence type="ECO:0000256" key="4">
    <source>
        <dbReference type="ARBA" id="ARBA00012785"/>
    </source>
</evidence>
<evidence type="ECO:0000256" key="10">
    <source>
        <dbReference type="ARBA" id="ARBA00031975"/>
    </source>
</evidence>
<dbReference type="Pfam" id="PF01479">
    <property type="entry name" value="S4"/>
    <property type="match status" value="1"/>
</dbReference>
<evidence type="ECO:0000256" key="1">
    <source>
        <dbReference type="ARBA" id="ARBA00000381"/>
    </source>
</evidence>
<dbReference type="GO" id="GO:0003723">
    <property type="term" value="F:RNA binding"/>
    <property type="evidence" value="ECO:0007669"/>
    <property type="project" value="UniProtKB-KW"/>
</dbReference>
<dbReference type="InterPro" id="IPR006145">
    <property type="entry name" value="PsdUridine_synth_RsuA/RluA"/>
</dbReference>
<dbReference type="PANTHER" id="PTHR21600">
    <property type="entry name" value="MITOCHONDRIAL RNA PSEUDOURIDINE SYNTHASE"/>
    <property type="match status" value="1"/>
</dbReference>
<dbReference type="Gene3D" id="3.30.2350.10">
    <property type="entry name" value="Pseudouridine synthase"/>
    <property type="match status" value="1"/>
</dbReference>
<dbReference type="GO" id="GO:0160141">
    <property type="term" value="F:23S rRNA pseudouridine(955/2504/2580) synthase activity"/>
    <property type="evidence" value="ECO:0007669"/>
    <property type="project" value="UniProtKB-EC"/>
</dbReference>
<dbReference type="SUPFAM" id="SSF55120">
    <property type="entry name" value="Pseudouridine synthase"/>
    <property type="match status" value="1"/>
</dbReference>
<evidence type="ECO:0000256" key="2">
    <source>
        <dbReference type="ARBA" id="ARBA00002876"/>
    </source>
</evidence>
<evidence type="ECO:0000256" key="12">
    <source>
        <dbReference type="PIRSR" id="PIRSR606225-1"/>
    </source>
</evidence>
<protein>
    <recommendedName>
        <fullName evidence="5">Ribosomal large subunit pseudouridine synthase C</fullName>
        <ecNumber evidence="4">5.4.99.24</ecNumber>
    </recommendedName>
    <alternativeName>
        <fullName evidence="9">23S rRNA pseudouridine(955/2504/2580) synthase</fullName>
    </alternativeName>
    <alternativeName>
        <fullName evidence="10">rRNA pseudouridylate synthase C</fullName>
    </alternativeName>
    <alternativeName>
        <fullName evidence="11">rRNA-uridine isomerase C</fullName>
    </alternativeName>
</protein>
<dbReference type="InterPro" id="IPR002942">
    <property type="entry name" value="S4_RNA-bd"/>
</dbReference>
<name>A0A1G7VVP3_9BURK</name>
<dbReference type="AlphaFoldDB" id="A0A1G7VVP3"/>
<dbReference type="SUPFAM" id="SSF55174">
    <property type="entry name" value="Alpha-L RNA-binding motif"/>
    <property type="match status" value="1"/>
</dbReference>
<keyword evidence="7 13" id="KW-0694">RNA-binding</keyword>
<reference evidence="15 16" key="1">
    <citation type="submission" date="2016-10" db="EMBL/GenBank/DDBJ databases">
        <authorList>
            <person name="de Groot N.N."/>
        </authorList>
    </citation>
    <scope>NUCLEOTIDE SEQUENCE [LARGE SCALE GENOMIC DNA]</scope>
    <source>
        <strain evidence="15 16">LMG 2247</strain>
    </source>
</reference>
<dbReference type="PANTHER" id="PTHR21600:SF92">
    <property type="entry name" value="RIBOSOMAL LARGE SUBUNIT PSEUDOURIDINE SYNTHASE C"/>
    <property type="match status" value="1"/>
</dbReference>
<dbReference type="InterPro" id="IPR050188">
    <property type="entry name" value="RluA_PseudoU_synthase"/>
</dbReference>
<dbReference type="SMART" id="SM00363">
    <property type="entry name" value="S4"/>
    <property type="match status" value="1"/>
</dbReference>
<keyword evidence="6" id="KW-0698">rRNA processing</keyword>
<evidence type="ECO:0000256" key="11">
    <source>
        <dbReference type="ARBA" id="ARBA00033053"/>
    </source>
</evidence>
<dbReference type="InterPro" id="IPR036986">
    <property type="entry name" value="S4_RNA-bd_sf"/>
</dbReference>
<dbReference type="Gene3D" id="3.10.290.10">
    <property type="entry name" value="RNA-binding S4 domain"/>
    <property type="match status" value="1"/>
</dbReference>
<evidence type="ECO:0000256" key="5">
    <source>
        <dbReference type="ARBA" id="ARBA00017128"/>
    </source>
</evidence>
<proteinExistence type="inferred from homology"/>
<dbReference type="GO" id="GO:0000455">
    <property type="term" value="P:enzyme-directed rRNA pseudouridine synthesis"/>
    <property type="evidence" value="ECO:0007669"/>
    <property type="project" value="TreeGrafter"/>
</dbReference>
<comment type="function">
    <text evidence="2">Responsible for synthesis of pseudouridine from uracil at positions 955, 2504 and 2580 in 23S ribosomal RNA.</text>
</comment>
<dbReference type="CDD" id="cd02869">
    <property type="entry name" value="PseudoU_synth_RluA_like"/>
    <property type="match status" value="1"/>
</dbReference>
<keyword evidence="8" id="KW-0413">Isomerase</keyword>
<dbReference type="EC" id="5.4.99.24" evidence="4"/>
<dbReference type="CDD" id="cd00165">
    <property type="entry name" value="S4"/>
    <property type="match status" value="1"/>
</dbReference>
<dbReference type="InterPro" id="IPR020103">
    <property type="entry name" value="PsdUridine_synth_cat_dom_sf"/>
</dbReference>